<reference evidence="2" key="1">
    <citation type="journal article" date="2009" name="PLoS Genet.">
        <title>Sequencing, mapping, and analysis of 27,455 maize full-length cDNAs.</title>
        <authorList>
            <person name="Soderlund C."/>
            <person name="Descour A."/>
            <person name="Kudrna D."/>
            <person name="Bomhoff M."/>
            <person name="Boyd L."/>
            <person name="Currie J."/>
            <person name="Angelova A."/>
            <person name="Collura K."/>
            <person name="Wissotski M."/>
            <person name="Ashley E."/>
            <person name="Morrow D."/>
            <person name="Fernandes J."/>
            <person name="Walbot V."/>
            <person name="Yu Y."/>
        </authorList>
    </citation>
    <scope>NUCLEOTIDE SEQUENCE</scope>
    <source>
        <strain evidence="2">B73</strain>
    </source>
</reference>
<accession>C0PCH7</accession>
<dbReference type="EMBL" id="BT065996">
    <property type="protein sequence ID" value="ACN31872.1"/>
    <property type="molecule type" value="mRNA"/>
</dbReference>
<feature type="region of interest" description="Disordered" evidence="1">
    <location>
        <begin position="141"/>
        <end position="187"/>
    </location>
</feature>
<proteinExistence type="evidence at transcript level"/>
<evidence type="ECO:0000256" key="1">
    <source>
        <dbReference type="SAM" id="MobiDB-lite"/>
    </source>
</evidence>
<evidence type="ECO:0000313" key="2">
    <source>
        <dbReference type="EMBL" id="ACN31872.1"/>
    </source>
</evidence>
<name>C0PCH7_MAIZE</name>
<reference evidence="2" key="2">
    <citation type="submission" date="2012-06" db="EMBL/GenBank/DDBJ databases">
        <authorList>
            <person name="Yu Y."/>
            <person name="Currie J."/>
            <person name="Lomeli R."/>
            <person name="Angelova A."/>
            <person name="Collura K."/>
            <person name="Wissotski M."/>
            <person name="Campos D."/>
            <person name="Kudrna D."/>
            <person name="Golser W."/>
            <person name="Ashely E."/>
            <person name="Descour A."/>
            <person name="Fernandes J."/>
            <person name="Soderlund C."/>
            <person name="Walbot V."/>
        </authorList>
    </citation>
    <scope>NUCLEOTIDE SEQUENCE</scope>
    <source>
        <strain evidence="2">B73</strain>
    </source>
</reference>
<organism evidence="2">
    <name type="scientific">Zea mays</name>
    <name type="common">Maize</name>
    <dbReference type="NCBI Taxonomy" id="4577"/>
    <lineage>
        <taxon>Eukaryota</taxon>
        <taxon>Viridiplantae</taxon>
        <taxon>Streptophyta</taxon>
        <taxon>Embryophyta</taxon>
        <taxon>Tracheophyta</taxon>
        <taxon>Spermatophyta</taxon>
        <taxon>Magnoliopsida</taxon>
        <taxon>Liliopsida</taxon>
        <taxon>Poales</taxon>
        <taxon>Poaceae</taxon>
        <taxon>PACMAD clade</taxon>
        <taxon>Panicoideae</taxon>
        <taxon>Andropogonodae</taxon>
        <taxon>Andropogoneae</taxon>
        <taxon>Tripsacinae</taxon>
        <taxon>Zea</taxon>
    </lineage>
</organism>
<feature type="compositionally biased region" description="Basic residues" evidence="1">
    <location>
        <begin position="144"/>
        <end position="155"/>
    </location>
</feature>
<sequence length="187" mass="20663">MEPVKRDVRDMLHVRGQPNLHPAAAVFAFTAAAHRPAPEQRLLQQLEEQCQERPPLLFLLHGLLPMLFKESPAPSRSRSALGGWKRGWSGPGGAPPPSLLPPFRILTGIMRCDLVRCRTDFGGRFGMGKFRWWWRGGGPNAPRNVRRGGGHRRVRSDRWGGGGLPAEESGGSPAGMRPPRGENCLRV</sequence>
<dbReference type="AlphaFoldDB" id="C0PCH7"/>
<dbReference type="HOGENOM" id="CLU_1449694_0_0_1"/>
<protein>
    <submittedName>
        <fullName evidence="2">Uncharacterized protein</fullName>
    </submittedName>
</protein>